<evidence type="ECO:0000313" key="7">
    <source>
        <dbReference type="EMBL" id="GAA2005338.1"/>
    </source>
</evidence>
<keyword evidence="1" id="KW-0805">Transcription regulation</keyword>
<dbReference type="PANTHER" id="PTHR30055">
    <property type="entry name" value="HTH-TYPE TRANSCRIPTIONAL REGULATOR RUTR"/>
    <property type="match status" value="1"/>
</dbReference>
<dbReference type="InterPro" id="IPR009057">
    <property type="entry name" value="Homeodomain-like_sf"/>
</dbReference>
<protein>
    <recommendedName>
        <fullName evidence="6">HTH tetR-type domain-containing protein</fullName>
    </recommendedName>
</protein>
<accession>A0ABN2TCQ9</accession>
<evidence type="ECO:0000256" key="4">
    <source>
        <dbReference type="PROSITE-ProRule" id="PRU00335"/>
    </source>
</evidence>
<feature type="DNA-binding region" description="H-T-H motif" evidence="4">
    <location>
        <begin position="31"/>
        <end position="50"/>
    </location>
</feature>
<feature type="region of interest" description="Disordered" evidence="5">
    <location>
        <begin position="70"/>
        <end position="106"/>
    </location>
</feature>
<keyword evidence="8" id="KW-1185">Reference proteome</keyword>
<feature type="compositionally biased region" description="Low complexity" evidence="5">
    <location>
        <begin position="84"/>
        <end position="94"/>
    </location>
</feature>
<dbReference type="Gene3D" id="1.10.357.10">
    <property type="entry name" value="Tetracycline Repressor, domain 2"/>
    <property type="match status" value="1"/>
</dbReference>
<feature type="compositionally biased region" description="Basic and acidic residues" evidence="5">
    <location>
        <begin position="95"/>
        <end position="106"/>
    </location>
</feature>
<evidence type="ECO:0000256" key="5">
    <source>
        <dbReference type="SAM" id="MobiDB-lite"/>
    </source>
</evidence>
<feature type="domain" description="HTH tetR-type" evidence="6">
    <location>
        <begin position="8"/>
        <end position="68"/>
    </location>
</feature>
<dbReference type="Gene3D" id="1.10.10.60">
    <property type="entry name" value="Homeodomain-like"/>
    <property type="match status" value="1"/>
</dbReference>
<evidence type="ECO:0000256" key="1">
    <source>
        <dbReference type="ARBA" id="ARBA00023015"/>
    </source>
</evidence>
<evidence type="ECO:0000259" key="6">
    <source>
        <dbReference type="PROSITE" id="PS50977"/>
    </source>
</evidence>
<dbReference type="PRINTS" id="PR00455">
    <property type="entry name" value="HTHTETR"/>
</dbReference>
<dbReference type="EMBL" id="BAAANO010000013">
    <property type="protein sequence ID" value="GAA2005338.1"/>
    <property type="molecule type" value="Genomic_DNA"/>
</dbReference>
<sequence>MARGDKGRRTRAELVAAARAVFAEKGYADTRLSDITARAGCSTGTLYTYFRNREEILAAVIDGTTDRAMLPGPSVESGAGSGFGASARSSASPDAHPDSPEGRIREGNRRYVEAYVQDADLMHLMEQVAHVVPGIQEQRMMRAKRFVDRNTRSIQRLQAAESVDPHLDARLTAQALSSMVSRLCYHIYVDDPDPYYATEEGKARLVDTLTRIWVNTLGLREYAGQKWLTRQSSANH</sequence>
<dbReference type="SUPFAM" id="SSF46689">
    <property type="entry name" value="Homeodomain-like"/>
    <property type="match status" value="1"/>
</dbReference>
<evidence type="ECO:0000256" key="3">
    <source>
        <dbReference type="ARBA" id="ARBA00023163"/>
    </source>
</evidence>
<dbReference type="Pfam" id="PF00440">
    <property type="entry name" value="TetR_N"/>
    <property type="match status" value="1"/>
</dbReference>
<evidence type="ECO:0000256" key="2">
    <source>
        <dbReference type="ARBA" id="ARBA00023125"/>
    </source>
</evidence>
<dbReference type="InterPro" id="IPR036271">
    <property type="entry name" value="Tet_transcr_reg_TetR-rel_C_sf"/>
</dbReference>
<dbReference type="Proteomes" id="UP001500755">
    <property type="component" value="Unassembled WGS sequence"/>
</dbReference>
<reference evidence="7 8" key="1">
    <citation type="journal article" date="2019" name="Int. J. Syst. Evol. Microbiol.">
        <title>The Global Catalogue of Microorganisms (GCM) 10K type strain sequencing project: providing services to taxonomists for standard genome sequencing and annotation.</title>
        <authorList>
            <consortium name="The Broad Institute Genomics Platform"/>
            <consortium name="The Broad Institute Genome Sequencing Center for Infectious Disease"/>
            <person name="Wu L."/>
            <person name="Ma J."/>
        </authorList>
    </citation>
    <scope>NUCLEOTIDE SEQUENCE [LARGE SCALE GENOMIC DNA]</scope>
    <source>
        <strain evidence="7 8">JCM 14546</strain>
    </source>
</reference>
<keyword evidence="3" id="KW-0804">Transcription</keyword>
<dbReference type="InterPro" id="IPR001647">
    <property type="entry name" value="HTH_TetR"/>
</dbReference>
<dbReference type="InterPro" id="IPR050109">
    <property type="entry name" value="HTH-type_TetR-like_transc_reg"/>
</dbReference>
<dbReference type="RefSeq" id="WP_344308209.1">
    <property type="nucleotide sequence ID" value="NZ_BAAANO010000013.1"/>
</dbReference>
<comment type="caution">
    <text evidence="7">The sequence shown here is derived from an EMBL/GenBank/DDBJ whole genome shotgun (WGS) entry which is preliminary data.</text>
</comment>
<proteinExistence type="predicted"/>
<gene>
    <name evidence="7" type="ORF">GCM10009755_13710</name>
</gene>
<organism evidence="7 8">
    <name type="scientific">Brevibacterium samyangense</name>
    <dbReference type="NCBI Taxonomy" id="366888"/>
    <lineage>
        <taxon>Bacteria</taxon>
        <taxon>Bacillati</taxon>
        <taxon>Actinomycetota</taxon>
        <taxon>Actinomycetes</taxon>
        <taxon>Micrococcales</taxon>
        <taxon>Brevibacteriaceae</taxon>
        <taxon>Brevibacterium</taxon>
    </lineage>
</organism>
<dbReference type="PROSITE" id="PS50977">
    <property type="entry name" value="HTH_TETR_2"/>
    <property type="match status" value="1"/>
</dbReference>
<evidence type="ECO:0000313" key="8">
    <source>
        <dbReference type="Proteomes" id="UP001500755"/>
    </source>
</evidence>
<dbReference type="SUPFAM" id="SSF48498">
    <property type="entry name" value="Tetracyclin repressor-like, C-terminal domain"/>
    <property type="match status" value="1"/>
</dbReference>
<keyword evidence="2 4" id="KW-0238">DNA-binding</keyword>
<name>A0ABN2TCQ9_9MICO</name>
<dbReference type="PANTHER" id="PTHR30055:SF234">
    <property type="entry name" value="HTH-TYPE TRANSCRIPTIONAL REGULATOR BETI"/>
    <property type="match status" value="1"/>
</dbReference>